<dbReference type="EMBL" id="BHYK01000050">
    <property type="protein sequence ID" value="GCD13015.1"/>
    <property type="molecule type" value="Genomic_DNA"/>
</dbReference>
<feature type="domain" description="TniQ" evidence="1">
    <location>
        <begin position="7"/>
        <end position="149"/>
    </location>
</feature>
<sequence>MTTRFAIRPKPMNEESLSGYLMRLGYANYMSAKEVFTYIYKKSNTKTIKYRNVVHKVDDFPKNVVCIDILSELTNLNKNIIEAMTFMTVYEKFFDNMELDEKEYLKTMYRQKEVKNRRFCSKCIEIYGYYKLIWQVSDIEICNEHLIKLTDKCLTCGIEQPYLTDELNEFKCFKCGSYLYDVKVYTINESHYIDEQLKRYEQWHYLLDFNKNSFNNIHGLSKIKSLGIGLLYVSKFNCGILKSREIKSIDKSIIYKIVKYINDRTNVMYITVQRLLYSLTYIQLNIDDFFNYNIPEAYVKSIINISKNDNKIYKDSLKIRKKQKLNVKEFYNNKDNHFNEGVIKKVERYIGSLESSGIKINCYNVYSNIKIDERRIYNKYPYLSRTIHQHVSDYEIRRQDFLIEKHSKMISKVIKEMYINEEKITYKSISEKIGISIMTVKRSEKLIEVISKMKDSL</sequence>
<proteinExistence type="predicted"/>
<dbReference type="Proteomes" id="UP000287872">
    <property type="component" value="Unassembled WGS sequence"/>
</dbReference>
<dbReference type="AlphaFoldDB" id="A0A401UTZ0"/>
<dbReference type="RefSeq" id="WP_125006172.1">
    <property type="nucleotide sequence ID" value="NZ_BHYK01000050.1"/>
</dbReference>
<keyword evidence="3" id="KW-1185">Reference proteome</keyword>
<reference evidence="2 3" key="1">
    <citation type="submission" date="2018-11" db="EMBL/GenBank/DDBJ databases">
        <title>Genome sequencing and assembly of Clostridium tagluense strain A121.</title>
        <authorList>
            <person name="Murakami T."/>
            <person name="Segawa T."/>
            <person name="Shcherbakova V.A."/>
            <person name="Mori H."/>
            <person name="Yoshimura Y."/>
        </authorList>
    </citation>
    <scope>NUCLEOTIDE SEQUENCE [LARGE SCALE GENOMIC DNA]</scope>
    <source>
        <strain evidence="2 3">A121</strain>
    </source>
</reference>
<evidence type="ECO:0000313" key="2">
    <source>
        <dbReference type="EMBL" id="GCD13015.1"/>
    </source>
</evidence>
<gene>
    <name evidence="2" type="ORF">Ctaglu_46380</name>
</gene>
<evidence type="ECO:0000259" key="1">
    <source>
        <dbReference type="Pfam" id="PF06527"/>
    </source>
</evidence>
<dbReference type="OrthoDB" id="2543325at2"/>
<accession>A0A401UTZ0</accession>
<protein>
    <recommendedName>
        <fullName evidence="1">TniQ domain-containing protein</fullName>
    </recommendedName>
</protein>
<dbReference type="Pfam" id="PF06527">
    <property type="entry name" value="TniQ"/>
    <property type="match status" value="1"/>
</dbReference>
<organism evidence="2 3">
    <name type="scientific">Clostridium tagluense</name>
    <dbReference type="NCBI Taxonomy" id="360422"/>
    <lineage>
        <taxon>Bacteria</taxon>
        <taxon>Bacillati</taxon>
        <taxon>Bacillota</taxon>
        <taxon>Clostridia</taxon>
        <taxon>Eubacteriales</taxon>
        <taxon>Clostridiaceae</taxon>
        <taxon>Clostridium</taxon>
    </lineage>
</organism>
<comment type="caution">
    <text evidence="2">The sequence shown here is derived from an EMBL/GenBank/DDBJ whole genome shotgun (WGS) entry which is preliminary data.</text>
</comment>
<evidence type="ECO:0000313" key="3">
    <source>
        <dbReference type="Proteomes" id="UP000287872"/>
    </source>
</evidence>
<name>A0A401UTZ0_9CLOT</name>
<dbReference type="InterPro" id="IPR009492">
    <property type="entry name" value="TniQ"/>
</dbReference>